<accession>A0AAV7RA68</accession>
<keyword evidence="2" id="KW-1185">Reference proteome</keyword>
<evidence type="ECO:0000313" key="1">
    <source>
        <dbReference type="EMBL" id="KAJ1149371.1"/>
    </source>
</evidence>
<gene>
    <name evidence="1" type="ORF">NDU88_002181</name>
</gene>
<sequence>MGEASRTRSTSPLGDRRDRSARWVTRCSLEWQGGTEYSEDIESCRAVRLRLAGPWLGLETWGGRGGSYLKGAAAKAPLAVKQ</sequence>
<dbReference type="AlphaFoldDB" id="A0AAV7RA68"/>
<comment type="caution">
    <text evidence="1">The sequence shown here is derived from an EMBL/GenBank/DDBJ whole genome shotgun (WGS) entry which is preliminary data.</text>
</comment>
<organism evidence="1 2">
    <name type="scientific">Pleurodeles waltl</name>
    <name type="common">Iberian ribbed newt</name>
    <dbReference type="NCBI Taxonomy" id="8319"/>
    <lineage>
        <taxon>Eukaryota</taxon>
        <taxon>Metazoa</taxon>
        <taxon>Chordata</taxon>
        <taxon>Craniata</taxon>
        <taxon>Vertebrata</taxon>
        <taxon>Euteleostomi</taxon>
        <taxon>Amphibia</taxon>
        <taxon>Batrachia</taxon>
        <taxon>Caudata</taxon>
        <taxon>Salamandroidea</taxon>
        <taxon>Salamandridae</taxon>
        <taxon>Pleurodelinae</taxon>
        <taxon>Pleurodeles</taxon>
    </lineage>
</organism>
<proteinExistence type="predicted"/>
<evidence type="ECO:0000313" key="2">
    <source>
        <dbReference type="Proteomes" id="UP001066276"/>
    </source>
</evidence>
<dbReference type="EMBL" id="JANPWB010000009">
    <property type="protein sequence ID" value="KAJ1149371.1"/>
    <property type="molecule type" value="Genomic_DNA"/>
</dbReference>
<reference evidence="1" key="1">
    <citation type="journal article" date="2022" name="bioRxiv">
        <title>Sequencing and chromosome-scale assembly of the giantPleurodeles waltlgenome.</title>
        <authorList>
            <person name="Brown T."/>
            <person name="Elewa A."/>
            <person name="Iarovenko S."/>
            <person name="Subramanian E."/>
            <person name="Araus A.J."/>
            <person name="Petzold A."/>
            <person name="Susuki M."/>
            <person name="Suzuki K.-i.T."/>
            <person name="Hayashi T."/>
            <person name="Toyoda A."/>
            <person name="Oliveira C."/>
            <person name="Osipova E."/>
            <person name="Leigh N.D."/>
            <person name="Simon A."/>
            <person name="Yun M.H."/>
        </authorList>
    </citation>
    <scope>NUCLEOTIDE SEQUENCE</scope>
    <source>
        <strain evidence="1">20211129_DDA</strain>
        <tissue evidence="1">Liver</tissue>
    </source>
</reference>
<dbReference type="Proteomes" id="UP001066276">
    <property type="component" value="Chromosome 5"/>
</dbReference>
<name>A0AAV7RA68_PLEWA</name>
<protein>
    <submittedName>
        <fullName evidence="1">Uncharacterized protein</fullName>
    </submittedName>
</protein>